<comment type="caution">
    <text evidence="2">The sequence shown here is derived from an EMBL/GenBank/DDBJ whole genome shotgun (WGS) entry which is preliminary data.</text>
</comment>
<organism evidence="2 3">
    <name type="scientific">Tritrichomonas musculus</name>
    <dbReference type="NCBI Taxonomy" id="1915356"/>
    <lineage>
        <taxon>Eukaryota</taxon>
        <taxon>Metamonada</taxon>
        <taxon>Parabasalia</taxon>
        <taxon>Tritrichomonadida</taxon>
        <taxon>Tritrichomonadidae</taxon>
        <taxon>Tritrichomonas</taxon>
    </lineage>
</organism>
<dbReference type="Proteomes" id="UP001470230">
    <property type="component" value="Unassembled WGS sequence"/>
</dbReference>
<keyword evidence="1" id="KW-1133">Transmembrane helix</keyword>
<keyword evidence="3" id="KW-1185">Reference proteome</keyword>
<gene>
    <name evidence="2" type="ORF">M9Y10_024419</name>
</gene>
<protein>
    <submittedName>
        <fullName evidence="2">Uncharacterized protein</fullName>
    </submittedName>
</protein>
<dbReference type="EMBL" id="JAPFFF010000033">
    <property type="protein sequence ID" value="KAK8844213.1"/>
    <property type="molecule type" value="Genomic_DNA"/>
</dbReference>
<name>A0ABR2HBW4_9EUKA</name>
<sequence length="210" mass="24327">MLLIIFIGFIKAQNSIRNDYINGIENITLYFANSNQGDEHINFLDIQMPLIENNISFNDSNQKRNNKISFVSNRMFNKNVIIEEIQILLFAYFSSNNISITINEITSKGFKEMIQKNTFNMDKSKITNEPKLVKKYYFSKINVKYKITSKSCIGIDILVDNQYEPKEIICIGGKNESKVNIIIANRNKTNKTFILSMLLNIIILTIYLIN</sequence>
<evidence type="ECO:0000313" key="3">
    <source>
        <dbReference type="Proteomes" id="UP001470230"/>
    </source>
</evidence>
<feature type="transmembrane region" description="Helical" evidence="1">
    <location>
        <begin position="192"/>
        <end position="209"/>
    </location>
</feature>
<evidence type="ECO:0000256" key="1">
    <source>
        <dbReference type="SAM" id="Phobius"/>
    </source>
</evidence>
<keyword evidence="1" id="KW-0472">Membrane</keyword>
<proteinExistence type="predicted"/>
<reference evidence="2 3" key="1">
    <citation type="submission" date="2024-04" db="EMBL/GenBank/DDBJ databases">
        <title>Tritrichomonas musculus Genome.</title>
        <authorList>
            <person name="Alves-Ferreira E."/>
            <person name="Grigg M."/>
            <person name="Lorenzi H."/>
            <person name="Galac M."/>
        </authorList>
    </citation>
    <scope>NUCLEOTIDE SEQUENCE [LARGE SCALE GENOMIC DNA]</scope>
    <source>
        <strain evidence="2 3">EAF2021</strain>
    </source>
</reference>
<accession>A0ABR2HBW4</accession>
<keyword evidence="1" id="KW-0812">Transmembrane</keyword>
<evidence type="ECO:0000313" key="2">
    <source>
        <dbReference type="EMBL" id="KAK8844213.1"/>
    </source>
</evidence>